<dbReference type="HOGENOM" id="CLU_520243_0_0_1"/>
<dbReference type="RefSeq" id="XP_001025879.1">
    <property type="nucleotide sequence ID" value="XM_001025879.1"/>
</dbReference>
<name>Q24CX4_TETTS</name>
<dbReference type="KEGG" id="tet:TTHERM_00713270"/>
<proteinExistence type="predicted"/>
<dbReference type="Proteomes" id="UP000009168">
    <property type="component" value="Unassembled WGS sequence"/>
</dbReference>
<dbReference type="GeneID" id="7837460"/>
<feature type="compositionally biased region" description="Low complexity" evidence="1">
    <location>
        <begin position="92"/>
        <end position="106"/>
    </location>
</feature>
<feature type="region of interest" description="Disordered" evidence="1">
    <location>
        <begin position="207"/>
        <end position="256"/>
    </location>
</feature>
<evidence type="ECO:0000313" key="2">
    <source>
        <dbReference type="EMBL" id="EAS05634.1"/>
    </source>
</evidence>
<dbReference type="InParanoid" id="Q24CX4"/>
<dbReference type="EMBL" id="GG662338">
    <property type="protein sequence ID" value="EAS05634.1"/>
    <property type="molecule type" value="Genomic_DNA"/>
</dbReference>
<feature type="region of interest" description="Disordered" evidence="1">
    <location>
        <begin position="159"/>
        <end position="182"/>
    </location>
</feature>
<keyword evidence="3" id="KW-1185">Reference proteome</keyword>
<reference evidence="3" key="1">
    <citation type="journal article" date="2006" name="PLoS Biol.">
        <title>Macronuclear genome sequence of the ciliate Tetrahymena thermophila, a model eukaryote.</title>
        <authorList>
            <person name="Eisen J.A."/>
            <person name="Coyne R.S."/>
            <person name="Wu M."/>
            <person name="Wu D."/>
            <person name="Thiagarajan M."/>
            <person name="Wortman J.R."/>
            <person name="Badger J.H."/>
            <person name="Ren Q."/>
            <person name="Amedeo P."/>
            <person name="Jones K.M."/>
            <person name="Tallon L.J."/>
            <person name="Delcher A.L."/>
            <person name="Salzberg S.L."/>
            <person name="Silva J.C."/>
            <person name="Haas B.J."/>
            <person name="Majoros W.H."/>
            <person name="Farzad M."/>
            <person name="Carlton J.M."/>
            <person name="Smith R.K. Jr."/>
            <person name="Garg J."/>
            <person name="Pearlman R.E."/>
            <person name="Karrer K.M."/>
            <person name="Sun L."/>
            <person name="Manning G."/>
            <person name="Elde N.C."/>
            <person name="Turkewitz A.P."/>
            <person name="Asai D.J."/>
            <person name="Wilkes D.E."/>
            <person name="Wang Y."/>
            <person name="Cai H."/>
            <person name="Collins K."/>
            <person name="Stewart B.A."/>
            <person name="Lee S.R."/>
            <person name="Wilamowska K."/>
            <person name="Weinberg Z."/>
            <person name="Ruzzo W.L."/>
            <person name="Wloga D."/>
            <person name="Gaertig J."/>
            <person name="Frankel J."/>
            <person name="Tsao C.-C."/>
            <person name="Gorovsky M.A."/>
            <person name="Keeling P.J."/>
            <person name="Waller R.F."/>
            <person name="Patron N.J."/>
            <person name="Cherry J.M."/>
            <person name="Stover N.A."/>
            <person name="Krieger C.J."/>
            <person name="del Toro C."/>
            <person name="Ryder H.F."/>
            <person name="Williamson S.C."/>
            <person name="Barbeau R.A."/>
            <person name="Hamilton E.P."/>
            <person name="Orias E."/>
        </authorList>
    </citation>
    <scope>NUCLEOTIDE SEQUENCE [LARGE SCALE GENOMIC DNA]</scope>
    <source>
        <strain evidence="3">SB210</strain>
    </source>
</reference>
<evidence type="ECO:0000313" key="3">
    <source>
        <dbReference type="Proteomes" id="UP000009168"/>
    </source>
</evidence>
<protein>
    <submittedName>
        <fullName evidence="2">Uncharacterized protein</fullName>
    </submittedName>
</protein>
<sequence>MSNKKPLNFYENRGIINMEARFPPNQNNNDFEQFQLELLKKHNYEQNVNQKNIDFLNNSFDQQQQQQSAAVAPNQYFSQKNLRTYNGFDNHQQSQSQYKSQLQSQQNEPFQNQNRFNTDYPEITVNRQLANPRSQNSPSKIFSLKNNADRFLTPVSNQQGKFLASPSNNGQQLSATNKSSHKPIFSSSIVNSQAFNEVDISEIHQQNQENDQVKHSKKYHVPPHQEQLQEERVKRSHNTNTNSQFFSSPTKSGINNKKIFNGETNNEELNKSHSYIKNVELLNSEERIKKSKIFQSQDQTLNAQQQLQQQQKMSYIEVSQNQVQDKYSREKALREQELKKITLEQAFCQNCFEFIRYDSADIVDLHSQNCKSVEDQARIQVLQFIQKERELHNSFIDETDHNVIENQQLIQILNTKLEKLRYLFMKMTNVLQDSDFLQAKPEIKVYNIVEIKKSMEKICNQDIDCRFIQSCLENIENQTKDIDLIQKIYCTPESTQFLQIIKTVPEIAYKKMEYITKLQQQNVF</sequence>
<dbReference type="AlphaFoldDB" id="Q24CX4"/>
<feature type="region of interest" description="Disordered" evidence="1">
    <location>
        <begin position="86"/>
        <end position="116"/>
    </location>
</feature>
<organism evidence="2 3">
    <name type="scientific">Tetrahymena thermophila (strain SB210)</name>
    <dbReference type="NCBI Taxonomy" id="312017"/>
    <lineage>
        <taxon>Eukaryota</taxon>
        <taxon>Sar</taxon>
        <taxon>Alveolata</taxon>
        <taxon>Ciliophora</taxon>
        <taxon>Intramacronucleata</taxon>
        <taxon>Oligohymenophorea</taxon>
        <taxon>Hymenostomatida</taxon>
        <taxon>Tetrahymenina</taxon>
        <taxon>Tetrahymenidae</taxon>
        <taxon>Tetrahymena</taxon>
    </lineage>
</organism>
<feature type="compositionally biased region" description="Polar residues" evidence="1">
    <location>
        <begin position="107"/>
        <end position="116"/>
    </location>
</feature>
<feature type="compositionally biased region" description="Polar residues" evidence="1">
    <location>
        <begin position="238"/>
        <end position="255"/>
    </location>
</feature>
<gene>
    <name evidence="2" type="ORF">TTHERM_00713270</name>
</gene>
<accession>Q24CX4</accession>
<feature type="compositionally biased region" description="Polar residues" evidence="1">
    <location>
        <begin position="159"/>
        <end position="178"/>
    </location>
</feature>
<evidence type="ECO:0000256" key="1">
    <source>
        <dbReference type="SAM" id="MobiDB-lite"/>
    </source>
</evidence>